<feature type="compositionally biased region" description="Low complexity" evidence="1">
    <location>
        <begin position="300"/>
        <end position="309"/>
    </location>
</feature>
<name>A0ABR0FQM7_9PEZI</name>
<feature type="compositionally biased region" description="Gly residues" evidence="1">
    <location>
        <begin position="357"/>
        <end position="366"/>
    </location>
</feature>
<feature type="compositionally biased region" description="Low complexity" evidence="1">
    <location>
        <begin position="162"/>
        <end position="175"/>
    </location>
</feature>
<evidence type="ECO:0008006" key="4">
    <source>
        <dbReference type="Google" id="ProtNLM"/>
    </source>
</evidence>
<feature type="compositionally biased region" description="Pro residues" evidence="1">
    <location>
        <begin position="176"/>
        <end position="186"/>
    </location>
</feature>
<comment type="caution">
    <text evidence="2">The sequence shown here is derived from an EMBL/GenBank/DDBJ whole genome shotgun (WGS) entry which is preliminary data.</text>
</comment>
<feature type="region of interest" description="Disordered" evidence="1">
    <location>
        <begin position="111"/>
        <end position="377"/>
    </location>
</feature>
<feature type="compositionally biased region" description="Low complexity" evidence="1">
    <location>
        <begin position="318"/>
        <end position="328"/>
    </location>
</feature>
<dbReference type="RefSeq" id="XP_062735232.1">
    <property type="nucleotide sequence ID" value="XM_062876624.1"/>
</dbReference>
<dbReference type="Proteomes" id="UP001322138">
    <property type="component" value="Unassembled WGS sequence"/>
</dbReference>
<sequence length="434" mass="47476">MASKPREYNIPAHPNRDFWSSLWPTSSSPPAKATTVEPTPTYSVPKGSRRAKTPVISEEPSKSKKSKPTRTKSKSKSKKSSTSKGPGSWSEWYLSEDNEYFWRARKLPNDQWDYEKQPKPEPPQPEIQPLPHPHLEPITQQTQSKTSPEPEIKLLPHPHLETISQQTQPITTITPQPDPQPLPHPHMQPISQPSSPKITIEDATPLSTSSSSSPSPSRTPSPQSNTHLKPHPSPALKSYRSGRSAFTNPKSSYPTIITKSTGRPTEAITTSNPSPRTSGLALTRIESISPIRKPSPLSKPPKTASQQQPAPKPPKVVNPPAKKSSSPKRPIGPVMWLFTEGRSRKGKSLASPPPPAGGGKEGGDGGVVITKNKGTGVSNSELAKKKKMLDRKIREGKVVDTKVDSKKRIRAWLGGVEGEEELIPLDGEGFPVYR</sequence>
<dbReference type="GeneID" id="87896106"/>
<evidence type="ECO:0000313" key="3">
    <source>
        <dbReference type="Proteomes" id="UP001322138"/>
    </source>
</evidence>
<feature type="compositionally biased region" description="Pro residues" evidence="1">
    <location>
        <begin position="120"/>
        <end position="132"/>
    </location>
</feature>
<reference evidence="2 3" key="1">
    <citation type="journal article" date="2023" name="bioRxiv">
        <title>High-quality genome assemblies of four members of thePodospora anserinaspecies complex.</title>
        <authorList>
            <person name="Ament-Velasquez S.L."/>
            <person name="Vogan A.A."/>
            <person name="Wallerman O."/>
            <person name="Hartmann F."/>
            <person name="Gautier V."/>
            <person name="Silar P."/>
            <person name="Giraud T."/>
            <person name="Johannesson H."/>
        </authorList>
    </citation>
    <scope>NUCLEOTIDE SEQUENCE [LARGE SCALE GENOMIC DNA]</scope>
    <source>
        <strain evidence="2 3">CBS 112042</strain>
    </source>
</reference>
<feature type="compositionally biased region" description="Basic and acidic residues" evidence="1">
    <location>
        <begin position="148"/>
        <end position="160"/>
    </location>
</feature>
<keyword evidence="3" id="KW-1185">Reference proteome</keyword>
<evidence type="ECO:0000256" key="1">
    <source>
        <dbReference type="SAM" id="MobiDB-lite"/>
    </source>
</evidence>
<feature type="compositionally biased region" description="Polar residues" evidence="1">
    <location>
        <begin position="244"/>
        <end position="277"/>
    </location>
</feature>
<feature type="region of interest" description="Disordered" evidence="1">
    <location>
        <begin position="1"/>
        <end position="91"/>
    </location>
</feature>
<protein>
    <recommendedName>
        <fullName evidence="4">WW domain-containing protein</fullName>
    </recommendedName>
</protein>
<gene>
    <name evidence="2" type="ORF">QC761_208860</name>
</gene>
<feature type="compositionally biased region" description="Low complexity" evidence="1">
    <location>
        <begin position="19"/>
        <end position="30"/>
    </location>
</feature>
<dbReference type="EMBL" id="JAFFGZ010000004">
    <property type="protein sequence ID" value="KAK4646256.1"/>
    <property type="molecule type" value="Genomic_DNA"/>
</dbReference>
<evidence type="ECO:0000313" key="2">
    <source>
        <dbReference type="EMBL" id="KAK4646256.1"/>
    </source>
</evidence>
<accession>A0ABR0FQM7</accession>
<proteinExistence type="predicted"/>
<organism evidence="2 3">
    <name type="scientific">Podospora bellae-mahoneyi</name>
    <dbReference type="NCBI Taxonomy" id="2093777"/>
    <lineage>
        <taxon>Eukaryota</taxon>
        <taxon>Fungi</taxon>
        <taxon>Dikarya</taxon>
        <taxon>Ascomycota</taxon>
        <taxon>Pezizomycotina</taxon>
        <taxon>Sordariomycetes</taxon>
        <taxon>Sordariomycetidae</taxon>
        <taxon>Sordariales</taxon>
        <taxon>Podosporaceae</taxon>
        <taxon>Podospora</taxon>
    </lineage>
</organism>
<feature type="compositionally biased region" description="Basic residues" evidence="1">
    <location>
        <begin position="63"/>
        <end position="81"/>
    </location>
</feature>
<feature type="compositionally biased region" description="Low complexity" evidence="1">
    <location>
        <begin position="204"/>
        <end position="224"/>
    </location>
</feature>